<dbReference type="Gene3D" id="3.30.1120.130">
    <property type="match status" value="1"/>
</dbReference>
<evidence type="ECO:0000256" key="11">
    <source>
        <dbReference type="ARBA" id="ARBA00023212"/>
    </source>
</evidence>
<keyword evidence="9 17" id="KW-0067">ATP-binding</keyword>
<dbReference type="InterPro" id="IPR011009">
    <property type="entry name" value="Kinase-like_dom_sf"/>
</dbReference>
<keyword evidence="24" id="KW-1185">Reference proteome</keyword>
<dbReference type="SUPFAM" id="SSF56112">
    <property type="entry name" value="Protein kinase-like (PK-like)"/>
    <property type="match status" value="1"/>
</dbReference>
<evidence type="ECO:0000259" key="22">
    <source>
        <dbReference type="PROSITE" id="PS51985"/>
    </source>
</evidence>
<keyword evidence="8" id="KW-0418">Kinase</keyword>
<protein>
    <recommendedName>
        <fullName evidence="3">Serine/threonine-protein kinase PLK4</fullName>
        <ecNumber evidence="2">2.7.11.21</ecNumber>
    </recommendedName>
    <alternativeName>
        <fullName evidence="12">Polo-like kinase 4</fullName>
    </alternativeName>
    <alternativeName>
        <fullName evidence="13 14">Serine/threonine-protein kinase SAK</fullName>
    </alternativeName>
</protein>
<dbReference type="InterPro" id="IPR017441">
    <property type="entry name" value="Protein_kinase_ATP_BS"/>
</dbReference>
<evidence type="ECO:0000259" key="21">
    <source>
        <dbReference type="PROSITE" id="PS51984"/>
    </source>
</evidence>
<dbReference type="Gene3D" id="1.10.510.10">
    <property type="entry name" value="Transferase(Phosphotransferase) domain 1"/>
    <property type="match status" value="1"/>
</dbReference>
<dbReference type="InterPro" id="IPR033698">
    <property type="entry name" value="POLO_box_Plk4_2"/>
</dbReference>
<dbReference type="PANTHER" id="PTHR24345:SF89">
    <property type="entry name" value="SERINE_THREONINE-PROTEIN KINASE PLK4"/>
    <property type="match status" value="1"/>
</dbReference>
<feature type="compositionally biased region" description="Polar residues" evidence="18">
    <location>
        <begin position="456"/>
        <end position="483"/>
    </location>
</feature>
<keyword evidence="4" id="KW-0963">Cytoplasm</keyword>
<feature type="compositionally biased region" description="Low complexity" evidence="18">
    <location>
        <begin position="271"/>
        <end position="288"/>
    </location>
</feature>
<gene>
    <name evidence="23" type="primary">plk4</name>
</gene>
<dbReference type="FunFam" id="1.10.510.10:FF:000576">
    <property type="entry name" value="Serine/threonine-protein kinase PLK4"/>
    <property type="match status" value="1"/>
</dbReference>
<sequence length="905" mass="99978">MSVSIGDKIEDFKVLTLLGKGSFACVYRAKSVNTGLEVAIKMIDKKAMHKAGMVQRVINEVEIQCRLKHPSVLELYNYFEDSNYVYLVLEMCHNGEMSRYLKERKKPFTEEEARHFMHQIVKGMLYLHTHGIMHRDLTLSNLLLTTSMNIKIADFGLATQLKLPSEKHFTMCGTPNYISPEVATRSAHGLESDVWSLGCMFYAFLTSRPPFDTDTVKHTLNKVVLGEYQMPTHISAEAQDLIQQLLQKNPALRPSLSVVLDHPFMTHSRPTASKDSGSSDGGSIDSGIATISTASNATNSSSSSRLQRETRQVIGQPLPNRMVPIPSHSHHSTSSSFKSGRDWQPNLQDDLSRMGIGKVPMGADSRRPHSRYLRRAHSSDRSGAGFSNTPQEAELERCHSEEMLPGSGRLFSSTSSYRNIFLNLKTFLLLGPFKRPADLSSHSSSGSFHSGRGPVGTQTSCSDKPNGLHSQQQPNLFPHNNQGPCREDVFGSGHVSESQGYSDAQFLGPPLSKGKANTEKKEKVFPKKSFPPLCAVRLKPIRQKTKNAVVSILDSGEVCMELLKGQGAQERVKEVLRISCDGSMVTVYQPNEGKGFPVLDHPPSPPEDILICSYEDLPEKYWKKYQYATKFVQLVKSKTPKVTLYTKFAKCMLMENTPNADLEVCFYDGAKTHKTSAQVRVVEKNGKSYTVKGDVGLSGLSPECRLYMELSEEGHRMCLSLEAAITAEEQRSAKNTPFFPITIGSPAAPAEVAQVCLSPPQPPHITPSVRHACTLSQSTSVLVFQSVSHSEIKCFINSNLSSVAKGSSPHSGKDERTINTGKVLKSIFVPNIGWASQLTTGEVWVQFNDGSQLMVQVGVSCIIFTSPDGHITRYKENEKLPELVKDKLHCLSTILGLLASPAVRR</sequence>
<comment type="catalytic activity">
    <reaction evidence="15">
        <text>L-threonyl-[protein] + ATP = O-phospho-L-threonyl-[protein] + ADP + H(+)</text>
        <dbReference type="Rhea" id="RHEA:46608"/>
        <dbReference type="Rhea" id="RHEA-COMP:11060"/>
        <dbReference type="Rhea" id="RHEA-COMP:11605"/>
        <dbReference type="ChEBI" id="CHEBI:15378"/>
        <dbReference type="ChEBI" id="CHEBI:30013"/>
        <dbReference type="ChEBI" id="CHEBI:30616"/>
        <dbReference type="ChEBI" id="CHEBI:61977"/>
        <dbReference type="ChEBI" id="CHEBI:456216"/>
        <dbReference type="EC" id="2.7.11.21"/>
    </reaction>
</comment>
<dbReference type="InterPro" id="IPR047108">
    <property type="entry name" value="Plk4-like_POLO_box_2_sf"/>
</dbReference>
<reference evidence="23" key="2">
    <citation type="submission" date="2025-09" db="UniProtKB">
        <authorList>
            <consortium name="Ensembl"/>
        </authorList>
    </citation>
    <scope>IDENTIFICATION</scope>
</reference>
<feature type="binding site" evidence="17">
    <location>
        <position position="41"/>
    </location>
    <ligand>
        <name>ATP</name>
        <dbReference type="ChEBI" id="CHEBI:30616"/>
    </ligand>
</feature>
<evidence type="ECO:0000256" key="1">
    <source>
        <dbReference type="ARBA" id="ARBA00004114"/>
    </source>
</evidence>
<dbReference type="Pfam" id="PF18409">
    <property type="entry name" value="Plk4_PB2"/>
    <property type="match status" value="1"/>
</dbReference>
<evidence type="ECO:0000256" key="7">
    <source>
        <dbReference type="ARBA" id="ARBA00022741"/>
    </source>
</evidence>
<dbReference type="Gene3D" id="3.30.1120.120">
    <property type="match status" value="1"/>
</dbReference>
<keyword evidence="7 17" id="KW-0547">Nucleotide-binding</keyword>
<dbReference type="PROSITE" id="PS00109">
    <property type="entry name" value="PROTEIN_KINASE_TYR"/>
    <property type="match status" value="1"/>
</dbReference>
<keyword evidence="5" id="KW-0723">Serine/threonine-protein kinase</keyword>
<dbReference type="Gene3D" id="3.30.200.20">
    <property type="entry name" value="Phosphorylase Kinase, domain 1"/>
    <property type="match status" value="1"/>
</dbReference>
<feature type="region of interest" description="Disordered" evidence="18">
    <location>
        <begin position="439"/>
        <end position="522"/>
    </location>
</feature>
<feature type="domain" description="Cryptic POLO box 2 (CPB2)" evidence="22">
    <location>
        <begin position="639"/>
        <end position="753"/>
    </location>
</feature>
<dbReference type="InterPro" id="IPR008266">
    <property type="entry name" value="Tyr_kinase_AS"/>
</dbReference>
<evidence type="ECO:0000256" key="18">
    <source>
        <dbReference type="SAM" id="MobiDB-lite"/>
    </source>
</evidence>
<dbReference type="FunFam" id="2.40.50.930:FF:000001">
    <property type="entry name" value="Serine/threonine-protein kinase PLK4"/>
    <property type="match status" value="1"/>
</dbReference>
<dbReference type="CDD" id="cd14186">
    <property type="entry name" value="STKc_PLK4"/>
    <property type="match status" value="1"/>
</dbReference>
<dbReference type="GO" id="GO:0004674">
    <property type="term" value="F:protein serine/threonine kinase activity"/>
    <property type="evidence" value="ECO:0007669"/>
    <property type="project" value="UniProtKB-KW"/>
</dbReference>
<keyword evidence="6" id="KW-0808">Transferase</keyword>
<dbReference type="Pfam" id="PF18190">
    <property type="entry name" value="Plk4_PB1"/>
    <property type="match status" value="1"/>
</dbReference>
<keyword evidence="11" id="KW-0206">Cytoskeleton</keyword>
<dbReference type="SUPFAM" id="SSF82615">
    <property type="entry name" value="Polo-box domain"/>
    <property type="match status" value="1"/>
</dbReference>
<dbReference type="CDD" id="cd13114">
    <property type="entry name" value="POLO_box_Plk4_1"/>
    <property type="match status" value="1"/>
</dbReference>
<evidence type="ECO:0000256" key="16">
    <source>
        <dbReference type="ARBA" id="ARBA00048347"/>
    </source>
</evidence>
<evidence type="ECO:0000256" key="5">
    <source>
        <dbReference type="ARBA" id="ARBA00022527"/>
    </source>
</evidence>
<dbReference type="GO" id="GO:0005634">
    <property type="term" value="C:nucleus"/>
    <property type="evidence" value="ECO:0007669"/>
    <property type="project" value="TreeGrafter"/>
</dbReference>
<evidence type="ECO:0000256" key="10">
    <source>
        <dbReference type="ARBA" id="ARBA00022843"/>
    </source>
</evidence>
<dbReference type="FunFam" id="3.30.1120.130:FF:000001">
    <property type="entry name" value="serine/threonine-protein kinase PLK4 isoform X1"/>
    <property type="match status" value="1"/>
</dbReference>
<dbReference type="PROSITE" id="PS50011">
    <property type="entry name" value="PROTEIN_KINASE_DOM"/>
    <property type="match status" value="1"/>
</dbReference>
<evidence type="ECO:0000259" key="20">
    <source>
        <dbReference type="PROSITE" id="PS50078"/>
    </source>
</evidence>
<name>A0A671NTB6_9TELE</name>
<dbReference type="Pfam" id="PF00069">
    <property type="entry name" value="Pkinase"/>
    <property type="match status" value="1"/>
</dbReference>
<comment type="catalytic activity">
    <reaction evidence="16">
        <text>L-seryl-[protein] + ATP = O-phospho-L-seryl-[protein] + ADP + H(+)</text>
        <dbReference type="Rhea" id="RHEA:17989"/>
        <dbReference type="Rhea" id="RHEA-COMP:9863"/>
        <dbReference type="Rhea" id="RHEA-COMP:11604"/>
        <dbReference type="ChEBI" id="CHEBI:15378"/>
        <dbReference type="ChEBI" id="CHEBI:29999"/>
        <dbReference type="ChEBI" id="CHEBI:30616"/>
        <dbReference type="ChEBI" id="CHEBI:83421"/>
        <dbReference type="ChEBI" id="CHEBI:456216"/>
        <dbReference type="EC" id="2.7.11.21"/>
    </reaction>
</comment>
<dbReference type="GO" id="GO:0005814">
    <property type="term" value="C:centriole"/>
    <property type="evidence" value="ECO:0007669"/>
    <property type="project" value="UniProtKB-SubCell"/>
</dbReference>
<dbReference type="PROSITE" id="PS51985">
    <property type="entry name" value="CPB2"/>
    <property type="match status" value="1"/>
</dbReference>
<dbReference type="FunFam" id="3.30.1120.120:FF:000001">
    <property type="entry name" value="serine/threonine-protein kinase PLK4 isoform X2"/>
    <property type="match status" value="1"/>
</dbReference>
<evidence type="ECO:0000256" key="14">
    <source>
        <dbReference type="ARBA" id="ARBA00030924"/>
    </source>
</evidence>
<proteinExistence type="predicted"/>
<evidence type="ECO:0000256" key="2">
    <source>
        <dbReference type="ARBA" id="ARBA00012424"/>
    </source>
</evidence>
<evidence type="ECO:0000256" key="3">
    <source>
        <dbReference type="ARBA" id="ARBA00020245"/>
    </source>
</evidence>
<dbReference type="Proteomes" id="UP000472260">
    <property type="component" value="Unassembled WGS sequence"/>
</dbReference>
<dbReference type="PANTHER" id="PTHR24345">
    <property type="entry name" value="SERINE/THREONINE-PROTEIN KINASE PLK"/>
    <property type="match status" value="1"/>
</dbReference>
<evidence type="ECO:0000256" key="9">
    <source>
        <dbReference type="ARBA" id="ARBA00022840"/>
    </source>
</evidence>
<keyword evidence="10" id="KW-0832">Ubl conjugation</keyword>
<evidence type="ECO:0000256" key="12">
    <source>
        <dbReference type="ARBA" id="ARBA00030332"/>
    </source>
</evidence>
<organism evidence="23 24">
    <name type="scientific">Sinocyclocheilus anshuiensis</name>
    <dbReference type="NCBI Taxonomy" id="1608454"/>
    <lineage>
        <taxon>Eukaryota</taxon>
        <taxon>Metazoa</taxon>
        <taxon>Chordata</taxon>
        <taxon>Craniata</taxon>
        <taxon>Vertebrata</taxon>
        <taxon>Euteleostomi</taxon>
        <taxon>Actinopterygii</taxon>
        <taxon>Neopterygii</taxon>
        <taxon>Teleostei</taxon>
        <taxon>Ostariophysi</taxon>
        <taxon>Cypriniformes</taxon>
        <taxon>Cyprinidae</taxon>
        <taxon>Cyprininae</taxon>
        <taxon>Sinocyclocheilus</taxon>
    </lineage>
</organism>
<feature type="region of interest" description="Disordered" evidence="18">
    <location>
        <begin position="316"/>
        <end position="346"/>
    </location>
</feature>
<dbReference type="PROSITE" id="PS50078">
    <property type="entry name" value="POLO_BOX"/>
    <property type="match status" value="1"/>
</dbReference>
<dbReference type="PROSITE" id="PS51984">
    <property type="entry name" value="CPB1"/>
    <property type="match status" value="1"/>
</dbReference>
<dbReference type="EC" id="2.7.11.21" evidence="2"/>
<evidence type="ECO:0000256" key="8">
    <source>
        <dbReference type="ARBA" id="ARBA00022777"/>
    </source>
</evidence>
<evidence type="ECO:0000256" key="6">
    <source>
        <dbReference type="ARBA" id="ARBA00022679"/>
    </source>
</evidence>
<dbReference type="CDD" id="cd13116">
    <property type="entry name" value="POLO_box_Plk4_3"/>
    <property type="match status" value="1"/>
</dbReference>
<dbReference type="AlphaFoldDB" id="A0A671NTB6"/>
<dbReference type="Ensembl" id="ENSSANT00000051121.1">
    <property type="protein sequence ID" value="ENSSANP00000048068.1"/>
    <property type="gene ID" value="ENSSANG00000024008.1"/>
</dbReference>
<feature type="domain" description="Cryptic POLO box 1 (CPB1)" evidence="21">
    <location>
        <begin position="525"/>
        <end position="638"/>
    </location>
</feature>
<evidence type="ECO:0000256" key="15">
    <source>
        <dbReference type="ARBA" id="ARBA00047802"/>
    </source>
</evidence>
<evidence type="ECO:0000313" key="23">
    <source>
        <dbReference type="Ensembl" id="ENSSANP00000048068.1"/>
    </source>
</evidence>
<dbReference type="InterPro" id="IPR033696">
    <property type="entry name" value="POLO_box_Plk4_C"/>
</dbReference>
<reference evidence="23" key="1">
    <citation type="submission" date="2025-08" db="UniProtKB">
        <authorList>
            <consortium name="Ensembl"/>
        </authorList>
    </citation>
    <scope>IDENTIFICATION</scope>
</reference>
<feature type="region of interest" description="Disordered" evidence="18">
    <location>
        <begin position="374"/>
        <end position="396"/>
    </location>
</feature>
<evidence type="ECO:0000256" key="4">
    <source>
        <dbReference type="ARBA" id="ARBA00022490"/>
    </source>
</evidence>
<dbReference type="InterPro" id="IPR000959">
    <property type="entry name" value="POLO_box_dom"/>
</dbReference>
<evidence type="ECO:0000256" key="13">
    <source>
        <dbReference type="ARBA" id="ARBA00030429"/>
    </source>
</evidence>
<feature type="domain" description="POLO box" evidence="20">
    <location>
        <begin position="822"/>
        <end position="900"/>
    </location>
</feature>
<feature type="compositionally biased region" description="Low complexity" evidence="18">
    <location>
        <begin position="440"/>
        <end position="451"/>
    </location>
</feature>
<evidence type="ECO:0000256" key="17">
    <source>
        <dbReference type="PROSITE-ProRule" id="PRU10141"/>
    </source>
</evidence>
<dbReference type="CDD" id="cd13115">
    <property type="entry name" value="POLO_box_Plk4_2"/>
    <property type="match status" value="1"/>
</dbReference>
<dbReference type="PROSITE" id="PS00107">
    <property type="entry name" value="PROTEIN_KINASE_ATP"/>
    <property type="match status" value="1"/>
</dbReference>
<evidence type="ECO:0000259" key="19">
    <source>
        <dbReference type="PROSITE" id="PS50011"/>
    </source>
</evidence>
<dbReference type="InterPro" id="IPR000719">
    <property type="entry name" value="Prot_kinase_dom"/>
</dbReference>
<evidence type="ECO:0000313" key="24">
    <source>
        <dbReference type="Proteomes" id="UP000472260"/>
    </source>
</evidence>
<feature type="domain" description="Protein kinase" evidence="19">
    <location>
        <begin position="12"/>
        <end position="265"/>
    </location>
</feature>
<dbReference type="InterPro" id="IPR033699">
    <property type="entry name" value="POLO_box_Plk4_1"/>
</dbReference>
<dbReference type="Gene3D" id="2.40.50.930">
    <property type="match status" value="1"/>
</dbReference>
<dbReference type="InterPro" id="IPR046437">
    <property type="entry name" value="Ser_Thr-PK_POLO_box_1_sf"/>
</dbReference>
<comment type="subcellular location">
    <subcellularLocation>
        <location evidence="1">Cytoplasm</location>
        <location evidence="1">Cytoskeleton</location>
        <location evidence="1">Microtubule organizing center</location>
        <location evidence="1">Centrosome</location>
        <location evidence="1">Centriole</location>
    </subcellularLocation>
</comment>
<dbReference type="FunFam" id="3.30.200.20:FF:000221">
    <property type="entry name" value="Putative serine/threonine-protein kinase PLK4"/>
    <property type="match status" value="1"/>
</dbReference>
<accession>A0A671NTB6</accession>
<feature type="region of interest" description="Disordered" evidence="18">
    <location>
        <begin position="267"/>
        <end position="288"/>
    </location>
</feature>
<dbReference type="GO" id="GO:0005524">
    <property type="term" value="F:ATP binding"/>
    <property type="evidence" value="ECO:0007669"/>
    <property type="project" value="UniProtKB-UniRule"/>
</dbReference>